<dbReference type="AlphaFoldDB" id="A0A2X2CL77"/>
<accession>A0A2X2CL77</accession>
<reference evidence="3 4" key="1">
    <citation type="submission" date="2018-06" db="EMBL/GenBank/DDBJ databases">
        <authorList>
            <consortium name="Pathogen Informatics"/>
            <person name="Doyle S."/>
        </authorList>
    </citation>
    <scope>NUCLEOTIDE SEQUENCE [LARGE SCALE GENOMIC DNA]</scope>
    <source>
        <strain evidence="3 4">NCTC11842</strain>
    </source>
</reference>
<organism evidence="3 4">
    <name type="scientific">Pseudomonas luteola</name>
    <dbReference type="NCBI Taxonomy" id="47886"/>
    <lineage>
        <taxon>Bacteria</taxon>
        <taxon>Pseudomonadati</taxon>
        <taxon>Pseudomonadota</taxon>
        <taxon>Gammaproteobacteria</taxon>
        <taxon>Pseudomonadales</taxon>
        <taxon>Pseudomonadaceae</taxon>
        <taxon>Pseudomonas</taxon>
    </lineage>
</organism>
<keyword evidence="5" id="KW-1185">Reference proteome</keyword>
<proteinExistence type="predicted"/>
<evidence type="ECO:0000313" key="2">
    <source>
        <dbReference type="EMBL" id="MBF8639986.1"/>
    </source>
</evidence>
<evidence type="ECO:0000259" key="1">
    <source>
        <dbReference type="Pfam" id="PF13986"/>
    </source>
</evidence>
<evidence type="ECO:0000313" key="4">
    <source>
        <dbReference type="Proteomes" id="UP000250443"/>
    </source>
</evidence>
<evidence type="ECO:0000313" key="3">
    <source>
        <dbReference type="EMBL" id="SPZ08548.1"/>
    </source>
</evidence>
<evidence type="ECO:0000313" key="5">
    <source>
        <dbReference type="Proteomes" id="UP000626180"/>
    </source>
</evidence>
<dbReference type="Proteomes" id="UP000626180">
    <property type="component" value="Unassembled WGS sequence"/>
</dbReference>
<dbReference type="RefSeq" id="WP_010795036.1">
    <property type="nucleotide sequence ID" value="NZ_CP069262.1"/>
</dbReference>
<dbReference type="Pfam" id="PF13986">
    <property type="entry name" value="DUF4224"/>
    <property type="match status" value="1"/>
</dbReference>
<protein>
    <submittedName>
        <fullName evidence="2">DUF4224 domain-containing protein</fullName>
    </submittedName>
</protein>
<dbReference type="InterPro" id="IPR025319">
    <property type="entry name" value="DUF4224"/>
</dbReference>
<gene>
    <name evidence="2" type="ORF">IRZ65_04735</name>
    <name evidence="3" type="ORF">NCTC11842_02844</name>
</gene>
<feature type="domain" description="DUF4224" evidence="1">
    <location>
        <begin position="5"/>
        <end position="47"/>
    </location>
</feature>
<reference evidence="2 5" key="2">
    <citation type="submission" date="2020-10" db="EMBL/GenBank/DDBJ databases">
        <title>Genome sequences of Pseudomonas isolates.</title>
        <authorList>
            <person name="Wessels L."/>
            <person name="Reich F."/>
            <person name="Hammerl J."/>
        </authorList>
    </citation>
    <scope>NUCLEOTIDE SEQUENCE [LARGE SCALE GENOMIC DNA]</scope>
    <source>
        <strain evidence="2 5">20-MO00624-0</strain>
    </source>
</reference>
<sequence length="94" mass="10304">MPVEFLTHAEVCELTGARTRAGQIRVLAKNGIRHTIKMNGWPCVTAAAVIGSVHQVPVDIPKWSPVSEMTNSTAALIRELFALEMPMIPWHESG</sequence>
<dbReference type="Proteomes" id="UP000250443">
    <property type="component" value="Unassembled WGS sequence"/>
</dbReference>
<dbReference type="EMBL" id="JADMCD010000002">
    <property type="protein sequence ID" value="MBF8639986.1"/>
    <property type="molecule type" value="Genomic_DNA"/>
</dbReference>
<name>A0A2X2CL77_PSELU</name>
<dbReference type="EMBL" id="UAUF01000012">
    <property type="protein sequence ID" value="SPZ08548.1"/>
    <property type="molecule type" value="Genomic_DNA"/>
</dbReference>